<name>A0A328A001_9STAP</name>
<feature type="compositionally biased region" description="Basic and acidic residues" evidence="1">
    <location>
        <begin position="1"/>
        <end position="28"/>
    </location>
</feature>
<evidence type="ECO:0000313" key="2">
    <source>
        <dbReference type="EMBL" id="RAK47831.1"/>
    </source>
</evidence>
<dbReference type="EMBL" id="PZJG01000030">
    <property type="protein sequence ID" value="RAK47831.1"/>
    <property type="molecule type" value="Genomic_DNA"/>
</dbReference>
<organism evidence="2 3">
    <name type="scientific">Macrococcoides bohemicum</name>
    <dbReference type="NCBI Taxonomy" id="1903056"/>
    <lineage>
        <taxon>Bacteria</taxon>
        <taxon>Bacillati</taxon>
        <taxon>Bacillota</taxon>
        <taxon>Bacilli</taxon>
        <taxon>Bacillales</taxon>
        <taxon>Staphylococcaceae</taxon>
        <taxon>Macrococcoides</taxon>
    </lineage>
</organism>
<dbReference type="AlphaFoldDB" id="A0A328A001"/>
<dbReference type="Proteomes" id="UP000249579">
    <property type="component" value="Plasmid pZKMB1"/>
</dbReference>
<gene>
    <name evidence="2" type="ORF">BHX94_12170</name>
</gene>
<proteinExistence type="predicted"/>
<comment type="caution">
    <text evidence="2">The sequence shown here is derived from an EMBL/GenBank/DDBJ whole genome shotgun (WGS) entry which is preliminary data.</text>
</comment>
<evidence type="ECO:0000313" key="3">
    <source>
        <dbReference type="Proteomes" id="UP000249579"/>
    </source>
</evidence>
<geneLocation type="plasmid" evidence="3">
    <name>pzkmb1</name>
</geneLocation>
<evidence type="ECO:0000256" key="1">
    <source>
        <dbReference type="SAM" id="MobiDB-lite"/>
    </source>
</evidence>
<sequence>MAKEQFGRKIPDENLGEKSKLKGVEQRELSTPNKNKLITPQDRKSTVKARQKYPSEMDRKSTKIYKDDWERVREEYKRTDVPMIQIISEAIDMYLKKKH</sequence>
<protein>
    <submittedName>
        <fullName evidence="2">Uncharacterized protein</fullName>
    </submittedName>
</protein>
<feature type="compositionally biased region" description="Polar residues" evidence="1">
    <location>
        <begin position="29"/>
        <end position="38"/>
    </location>
</feature>
<reference evidence="2 3" key="1">
    <citation type="journal article" date="2018" name="Front. Microbiol.">
        <title>Description and Comparative Genomics of Macrococcus caseolyticus subsp. hominis subsp. nov., Macrococcus goetzii sp. nov., Macrococcus epidermidis sp. nov., and Macrococcus bohemicus sp. nov., Novel Macrococci From Human Clinical Material With Virulence Potential and Suspected Uptake of Foreign DNA by Natural Transformation.</title>
        <authorList>
            <person name="Maslanova I."/>
            <person name="Wertheimer Z."/>
            <person name="Sedlacek I."/>
            <person name="Svec P."/>
            <person name="Indrakova A."/>
            <person name="Kovarovic V."/>
            <person name="Schumann P."/>
            <person name="Sproer C."/>
            <person name="Kralova S."/>
            <person name="Sedo O."/>
            <person name="Kristofova L."/>
            <person name="Vrbovska V."/>
            <person name="Fuzik T."/>
            <person name="Petras P."/>
            <person name="Zdrahal Z."/>
            <person name="Ruzickova V."/>
            <person name="Doskar J."/>
            <person name="Pantucek R."/>
        </authorList>
    </citation>
    <scope>NUCLEOTIDE SEQUENCE [LARGE SCALE GENOMIC DNA]</scope>
    <source>
        <strain evidence="2 3">03/115</strain>
        <plasmid evidence="2">pZKMB1</plasmid>
    </source>
</reference>
<feature type="region of interest" description="Disordered" evidence="1">
    <location>
        <begin position="1"/>
        <end position="59"/>
    </location>
</feature>
<keyword evidence="2" id="KW-0614">Plasmid</keyword>
<accession>A0A328A001</accession>
<dbReference type="RefSeq" id="WP_111744405.1">
    <property type="nucleotide sequence ID" value="NZ_CM009972.1"/>
</dbReference>